<evidence type="ECO:0000256" key="6">
    <source>
        <dbReference type="ARBA" id="ARBA00022827"/>
    </source>
</evidence>
<comment type="cofactor">
    <cofactor evidence="1">
        <name>FMN</name>
        <dbReference type="ChEBI" id="CHEBI:58210"/>
    </cofactor>
</comment>
<dbReference type="Proteomes" id="UP000273145">
    <property type="component" value="Chromosome"/>
</dbReference>
<dbReference type="PANTHER" id="PTHR43400:SF10">
    <property type="entry name" value="3-OXOSTEROID 1-DEHYDROGENASE"/>
    <property type="match status" value="1"/>
</dbReference>
<dbReference type="EC" id="1.3.99.33" evidence="3"/>
<dbReference type="Gene3D" id="3.90.1010.20">
    <property type="match status" value="1"/>
</dbReference>
<dbReference type="GO" id="GO:0008202">
    <property type="term" value="P:steroid metabolic process"/>
    <property type="evidence" value="ECO:0007669"/>
    <property type="project" value="UniProtKB-ARBA"/>
</dbReference>
<evidence type="ECO:0000256" key="8">
    <source>
        <dbReference type="ARBA" id="ARBA00049922"/>
    </source>
</evidence>
<dbReference type="KEGG" id="plen:EIM92_03175"/>
<gene>
    <name evidence="10" type="ORF">EIM92_03175</name>
</gene>
<keyword evidence="5" id="KW-0285">Flavoprotein</keyword>
<protein>
    <recommendedName>
        <fullName evidence="4">Urocanate reductase</fullName>
        <ecNumber evidence="3">1.3.99.33</ecNumber>
    </recommendedName>
</protein>
<dbReference type="Gene3D" id="3.90.700.10">
    <property type="entry name" value="Succinate dehydrogenase/fumarate reductase flavoprotein, catalytic domain"/>
    <property type="match status" value="1"/>
</dbReference>
<keyword evidence="6" id="KW-0274">FAD</keyword>
<dbReference type="InterPro" id="IPR007329">
    <property type="entry name" value="FMN-bd"/>
</dbReference>
<dbReference type="PANTHER" id="PTHR43400">
    <property type="entry name" value="FUMARATE REDUCTASE"/>
    <property type="match status" value="1"/>
</dbReference>
<dbReference type="SUPFAM" id="SSF56425">
    <property type="entry name" value="Succinate dehydrogenase/fumarate reductase flavoprotein, catalytic domain"/>
    <property type="match status" value="1"/>
</dbReference>
<evidence type="ECO:0000313" key="10">
    <source>
        <dbReference type="EMBL" id="AZK45329.1"/>
    </source>
</evidence>
<feature type="domain" description="FMN-binding" evidence="9">
    <location>
        <begin position="49"/>
        <end position="123"/>
    </location>
</feature>
<keyword evidence="11" id="KW-1185">Reference proteome</keyword>
<dbReference type="SUPFAM" id="SSF51905">
    <property type="entry name" value="FAD/NAD(P)-binding domain"/>
    <property type="match status" value="1"/>
</dbReference>
<dbReference type="InterPro" id="IPR050315">
    <property type="entry name" value="FAD-oxidoreductase_2"/>
</dbReference>
<dbReference type="AlphaFoldDB" id="A0A3S8RR55"/>
<dbReference type="InterPro" id="IPR036188">
    <property type="entry name" value="FAD/NAD-bd_sf"/>
</dbReference>
<evidence type="ECO:0000256" key="2">
    <source>
        <dbReference type="ARBA" id="ARBA00001974"/>
    </source>
</evidence>
<comment type="cofactor">
    <cofactor evidence="2">
        <name>FAD</name>
        <dbReference type="ChEBI" id="CHEBI:57692"/>
    </cofactor>
</comment>
<evidence type="ECO:0000256" key="1">
    <source>
        <dbReference type="ARBA" id="ARBA00001917"/>
    </source>
</evidence>
<dbReference type="InterPro" id="IPR027477">
    <property type="entry name" value="Succ_DH/fumarate_Rdtase_cat_sf"/>
</dbReference>
<evidence type="ECO:0000256" key="7">
    <source>
        <dbReference type="ARBA" id="ARBA00023002"/>
    </source>
</evidence>
<dbReference type="EMBL" id="CP034248">
    <property type="protein sequence ID" value="AZK45329.1"/>
    <property type="molecule type" value="Genomic_DNA"/>
</dbReference>
<dbReference type="OrthoDB" id="353581at2"/>
<dbReference type="GO" id="GO:0010181">
    <property type="term" value="F:FMN binding"/>
    <property type="evidence" value="ECO:0007669"/>
    <property type="project" value="InterPro"/>
</dbReference>
<dbReference type="Pfam" id="PF04205">
    <property type="entry name" value="FMN_bind"/>
    <property type="match status" value="1"/>
</dbReference>
<organism evidence="10 11">
    <name type="scientific">Paenibacillus lentus</name>
    <dbReference type="NCBI Taxonomy" id="1338368"/>
    <lineage>
        <taxon>Bacteria</taxon>
        <taxon>Bacillati</taxon>
        <taxon>Bacillota</taxon>
        <taxon>Bacilli</taxon>
        <taxon>Bacillales</taxon>
        <taxon>Paenibacillaceae</taxon>
        <taxon>Paenibacillus</taxon>
    </lineage>
</organism>
<evidence type="ECO:0000256" key="3">
    <source>
        <dbReference type="ARBA" id="ARBA00013137"/>
    </source>
</evidence>
<keyword evidence="7" id="KW-0560">Oxidoreductase</keyword>
<dbReference type="PROSITE" id="PS51257">
    <property type="entry name" value="PROKAR_LIPOPROTEIN"/>
    <property type="match status" value="1"/>
</dbReference>
<dbReference type="Pfam" id="PF00890">
    <property type="entry name" value="FAD_binding_2"/>
    <property type="match status" value="1"/>
</dbReference>
<dbReference type="SMART" id="SM00900">
    <property type="entry name" value="FMN_bind"/>
    <property type="match status" value="1"/>
</dbReference>
<proteinExistence type="predicted"/>
<dbReference type="GO" id="GO:0033765">
    <property type="term" value="F:steroid dehydrogenase activity, acting on the CH-CH group of donors"/>
    <property type="evidence" value="ECO:0007669"/>
    <property type="project" value="UniProtKB-ARBA"/>
</dbReference>
<accession>A0A3S8RR55</accession>
<evidence type="ECO:0000256" key="4">
    <source>
        <dbReference type="ARBA" id="ARBA00015872"/>
    </source>
</evidence>
<comment type="catalytic activity">
    <reaction evidence="8">
        <text>dihydrourocanate + A = urocanate + AH2</text>
        <dbReference type="Rhea" id="RHEA:36059"/>
        <dbReference type="ChEBI" id="CHEBI:13193"/>
        <dbReference type="ChEBI" id="CHEBI:17499"/>
        <dbReference type="ChEBI" id="CHEBI:27247"/>
        <dbReference type="ChEBI" id="CHEBI:72991"/>
        <dbReference type="EC" id="1.3.99.33"/>
    </reaction>
</comment>
<evidence type="ECO:0000313" key="11">
    <source>
        <dbReference type="Proteomes" id="UP000273145"/>
    </source>
</evidence>
<dbReference type="GO" id="GO:0016020">
    <property type="term" value="C:membrane"/>
    <property type="evidence" value="ECO:0007669"/>
    <property type="project" value="InterPro"/>
</dbReference>
<dbReference type="RefSeq" id="WP_125081448.1">
    <property type="nucleotide sequence ID" value="NZ_CP034248.1"/>
</dbReference>
<reference evidence="10 11" key="1">
    <citation type="submission" date="2018-11" db="EMBL/GenBank/DDBJ databases">
        <title>Genome sequencing of Paenibacillus lentus DSM25539(T).</title>
        <authorList>
            <person name="Kook J.-K."/>
            <person name="Park S.-N."/>
            <person name="Lim Y.K."/>
        </authorList>
    </citation>
    <scope>NUCLEOTIDE SEQUENCE [LARGE SCALE GENOMIC DNA]</scope>
    <source>
        <strain evidence="10 11">DSM 25539</strain>
    </source>
</reference>
<dbReference type="InterPro" id="IPR003953">
    <property type="entry name" value="FAD-dep_OxRdtase_2_FAD-bd"/>
</dbReference>
<sequence>MRSRALRIVAMLLTVMLVLVMVGCGNTGGKAVTEAGLYQAGTYVGVAQGKMGDIKVEVTFSENAIDKIEVVEFNETKGTADGAIDKIPARIIEGQTLVVDAVTGATATGDAIIQAVEDCVLQAGGDLTALKIGAEQKEKQVQTLEADIAVIGSGLSGLSTAISALENGASVIVVEKQAALGRSFATSFGNVMMAQVEENEAYHKAKSDDTLDQAIERWSKMTMQGGQEGIPYPDYERVKEIIVDSGATIAWLEQHGLEYQISFTKEQRGADIVKPVTDGNQVAGELVIERLTNSLKEQGATILTEATATELIEADGGVVGVKASSPDKNFVIHAKNVVLATGGFGGSEEYIEQLIPDILATGYQFSGTGVNTGDGMTMGAQVGAALYEDGWIIPSPGKLLPSKKLTDLNVNFNKLNSYSPLEGGVTDKLMLVNQAGQRMTNEAGPGVVIAADLIDAKEAPYYILFDSSSEEVVSLLETGLDSGDIYKANTMAELEKLSKMNHLVSTFNEYQSMAKKGVDTEFKKPAEMLQAYAAEGPYYLVKFVPDFVATMGGLKTTGDCQVVREDGTAIDGLYAVGELAHRFLYNRAHFGNASNSASLTMGRNVGKLLAEQVQQ</sequence>
<evidence type="ECO:0000259" key="9">
    <source>
        <dbReference type="SMART" id="SM00900"/>
    </source>
</evidence>
<name>A0A3S8RR55_9BACL</name>
<evidence type="ECO:0000256" key="5">
    <source>
        <dbReference type="ARBA" id="ARBA00022630"/>
    </source>
</evidence>
<dbReference type="Gene3D" id="3.50.50.60">
    <property type="entry name" value="FAD/NAD(P)-binding domain"/>
    <property type="match status" value="1"/>
</dbReference>